<name>A0ABU2CB57_9BURK</name>
<keyword evidence="3" id="KW-1185">Reference proteome</keyword>
<gene>
    <name evidence="2" type="ORF">J2X19_003255</name>
</gene>
<dbReference type="InterPro" id="IPR029058">
    <property type="entry name" value="AB_hydrolase_fold"/>
</dbReference>
<accession>A0ABU2CB57</accession>
<sequence length="295" mass="32099">MTNASQPAAVTYYDTHGLTRWLRWGLRAIEQVSPSLALRGAYRLFGTPLPLKWLGRHHAWTANWQTERWLFERASLTVYSLPAAADAPSVLLLHGWGGHAAQMLPLAQALAARGLRPVLVEMPAHGRSAGQTSNLPQFTRAMEYVSARLLQEGQQLQAVVAHSLAANAAAFALARGLPAAKLVLLAPPASPRQYTHQFAHIFGLGDAVRTGLQQRLEAREGIVLTELEPAAVGPRIRAQTLVVHDRGDRVNRFADGQAYSEAIHNARLVATQGLGHRRILQDPQVVAEVTAFVAA</sequence>
<dbReference type="EMBL" id="JAVDXT010000003">
    <property type="protein sequence ID" value="MDR7378561.1"/>
    <property type="molecule type" value="Genomic_DNA"/>
</dbReference>
<protein>
    <submittedName>
        <fullName evidence="2">Pimeloyl-ACP methyl ester carboxylesterase</fullName>
    </submittedName>
</protein>
<dbReference type="Gene3D" id="3.40.50.1820">
    <property type="entry name" value="alpha/beta hydrolase"/>
    <property type="match status" value="1"/>
</dbReference>
<dbReference type="SUPFAM" id="SSF53474">
    <property type="entry name" value="alpha/beta-Hydrolases"/>
    <property type="match status" value="1"/>
</dbReference>
<organism evidence="2 3">
    <name type="scientific">Rhodoferax ferrireducens</name>
    <dbReference type="NCBI Taxonomy" id="192843"/>
    <lineage>
        <taxon>Bacteria</taxon>
        <taxon>Pseudomonadati</taxon>
        <taxon>Pseudomonadota</taxon>
        <taxon>Betaproteobacteria</taxon>
        <taxon>Burkholderiales</taxon>
        <taxon>Comamonadaceae</taxon>
        <taxon>Rhodoferax</taxon>
    </lineage>
</organism>
<dbReference type="RefSeq" id="WP_310374785.1">
    <property type="nucleotide sequence ID" value="NZ_JAVDXT010000003.1"/>
</dbReference>
<dbReference type="InterPro" id="IPR050266">
    <property type="entry name" value="AB_hydrolase_sf"/>
</dbReference>
<dbReference type="Proteomes" id="UP001180487">
    <property type="component" value="Unassembled WGS sequence"/>
</dbReference>
<evidence type="ECO:0000313" key="2">
    <source>
        <dbReference type="EMBL" id="MDR7378561.1"/>
    </source>
</evidence>
<feature type="domain" description="Serine aminopeptidase S33" evidence="1">
    <location>
        <begin position="89"/>
        <end position="200"/>
    </location>
</feature>
<dbReference type="PANTHER" id="PTHR43798">
    <property type="entry name" value="MONOACYLGLYCEROL LIPASE"/>
    <property type="match status" value="1"/>
</dbReference>
<reference evidence="2 3" key="1">
    <citation type="submission" date="2023-07" db="EMBL/GenBank/DDBJ databases">
        <title>Sorghum-associated microbial communities from plants grown in Nebraska, USA.</title>
        <authorList>
            <person name="Schachtman D."/>
        </authorList>
    </citation>
    <scope>NUCLEOTIDE SEQUENCE [LARGE SCALE GENOMIC DNA]</scope>
    <source>
        <strain evidence="2 3">BE313</strain>
    </source>
</reference>
<comment type="caution">
    <text evidence="2">The sequence shown here is derived from an EMBL/GenBank/DDBJ whole genome shotgun (WGS) entry which is preliminary data.</text>
</comment>
<dbReference type="PANTHER" id="PTHR43798:SF33">
    <property type="entry name" value="HYDROLASE, PUTATIVE (AFU_ORTHOLOGUE AFUA_2G14860)-RELATED"/>
    <property type="match status" value="1"/>
</dbReference>
<dbReference type="InterPro" id="IPR022742">
    <property type="entry name" value="Hydrolase_4"/>
</dbReference>
<evidence type="ECO:0000313" key="3">
    <source>
        <dbReference type="Proteomes" id="UP001180487"/>
    </source>
</evidence>
<evidence type="ECO:0000259" key="1">
    <source>
        <dbReference type="Pfam" id="PF12146"/>
    </source>
</evidence>
<proteinExistence type="predicted"/>
<dbReference type="Pfam" id="PF12146">
    <property type="entry name" value="Hydrolase_4"/>
    <property type="match status" value="1"/>
</dbReference>